<dbReference type="SUPFAM" id="SSF53335">
    <property type="entry name" value="S-adenosyl-L-methionine-dependent methyltransferases"/>
    <property type="match status" value="1"/>
</dbReference>
<dbReference type="Proteomes" id="UP000053958">
    <property type="component" value="Unassembled WGS sequence"/>
</dbReference>
<dbReference type="CDD" id="cd02440">
    <property type="entry name" value="AdoMet_MTases"/>
    <property type="match status" value="1"/>
</dbReference>
<dbReference type="RefSeq" id="XP_013326171.1">
    <property type="nucleotide sequence ID" value="XM_013470717.1"/>
</dbReference>
<dbReference type="Gene3D" id="3.40.50.150">
    <property type="entry name" value="Vaccinia Virus protein VP39"/>
    <property type="match status" value="1"/>
</dbReference>
<organism evidence="2 3">
    <name type="scientific">Rasamsonia emersonii (strain ATCC 16479 / CBS 393.64 / IMI 116815)</name>
    <dbReference type="NCBI Taxonomy" id="1408163"/>
    <lineage>
        <taxon>Eukaryota</taxon>
        <taxon>Fungi</taxon>
        <taxon>Dikarya</taxon>
        <taxon>Ascomycota</taxon>
        <taxon>Pezizomycotina</taxon>
        <taxon>Eurotiomycetes</taxon>
        <taxon>Eurotiomycetidae</taxon>
        <taxon>Eurotiales</taxon>
        <taxon>Trichocomaceae</taxon>
        <taxon>Rasamsonia</taxon>
    </lineage>
</organism>
<dbReference type="InterPro" id="IPR029063">
    <property type="entry name" value="SAM-dependent_MTases_sf"/>
</dbReference>
<gene>
    <name evidence="2" type="ORF">T310_6451</name>
</gene>
<dbReference type="GO" id="GO:0016740">
    <property type="term" value="F:transferase activity"/>
    <property type="evidence" value="ECO:0007669"/>
    <property type="project" value="UniProtKB-KW"/>
</dbReference>
<dbReference type="GeneID" id="25318753"/>
<dbReference type="InterPro" id="IPR025714">
    <property type="entry name" value="Methyltranfer_dom"/>
</dbReference>
<proteinExistence type="predicted"/>
<dbReference type="PANTHER" id="PTHR43861">
    <property type="entry name" value="TRANS-ACONITATE 2-METHYLTRANSFERASE-RELATED"/>
    <property type="match status" value="1"/>
</dbReference>
<protein>
    <recommendedName>
        <fullName evidence="1">Methyltransferase domain-containing protein</fullName>
    </recommendedName>
</protein>
<accession>A0A0F4YMU2</accession>
<keyword evidence="3" id="KW-1185">Reference proteome</keyword>
<sequence>MLDTTIFNSSSSSFLIKMQTTIQSNLEKAATATAATPARQIEYVDTIQAYDQWAEIYDTDGNFLQALDTIEMRSLIPSFLSRIMKEGNPPLEENDGSSSRCIPKLKLKLIDLGCGTGRNTLQLLAFAPSDAEIVGLDASRGMLDVARGAVERWFLQSSSSSSRNMSRVTLQQYDLLLSLSQQQCPARDASGIISTLVLEHIPLDMFFAHATSLLRPGGYLLVTNMHADMGALSQAGFVDRASGKKIRPERSYCHRVPDVIAAAAQEGFEVVVLNDENTTGDGAEGVRERSVTEEMVDVLGPRARKWVGVTVWFGVCFRKKFGL</sequence>
<evidence type="ECO:0000259" key="1">
    <source>
        <dbReference type="Pfam" id="PF13847"/>
    </source>
</evidence>
<dbReference type="OrthoDB" id="66144at2759"/>
<feature type="domain" description="Methyltransferase" evidence="1">
    <location>
        <begin position="106"/>
        <end position="226"/>
    </location>
</feature>
<name>A0A0F4YMU2_RASE3</name>
<evidence type="ECO:0000313" key="2">
    <source>
        <dbReference type="EMBL" id="KKA19559.1"/>
    </source>
</evidence>
<dbReference type="AlphaFoldDB" id="A0A0F4YMU2"/>
<evidence type="ECO:0000313" key="3">
    <source>
        <dbReference type="Proteomes" id="UP000053958"/>
    </source>
</evidence>
<dbReference type="Pfam" id="PF13847">
    <property type="entry name" value="Methyltransf_31"/>
    <property type="match status" value="1"/>
</dbReference>
<dbReference type="STRING" id="1408163.A0A0F4YMU2"/>
<reference evidence="2 3" key="1">
    <citation type="submission" date="2015-04" db="EMBL/GenBank/DDBJ databases">
        <authorList>
            <person name="Heijne W.H."/>
            <person name="Fedorova N.D."/>
            <person name="Nierman W.C."/>
            <person name="Vollebregt A.W."/>
            <person name="Zhao Z."/>
            <person name="Wu L."/>
            <person name="Kumar M."/>
            <person name="Stam H."/>
            <person name="van den Berg M.A."/>
            <person name="Pel H.J."/>
        </authorList>
    </citation>
    <scope>NUCLEOTIDE SEQUENCE [LARGE SCALE GENOMIC DNA]</scope>
    <source>
        <strain evidence="2 3">CBS 393.64</strain>
    </source>
</reference>
<dbReference type="EMBL" id="LASV01000337">
    <property type="protein sequence ID" value="KKA19559.1"/>
    <property type="molecule type" value="Genomic_DNA"/>
</dbReference>
<comment type="caution">
    <text evidence="2">The sequence shown here is derived from an EMBL/GenBank/DDBJ whole genome shotgun (WGS) entry which is preliminary data.</text>
</comment>